<proteinExistence type="predicted"/>
<organism evidence="2 3">
    <name type="scientific">Luteolibacter algae</name>
    <dbReference type="NCBI Taxonomy" id="454151"/>
    <lineage>
        <taxon>Bacteria</taxon>
        <taxon>Pseudomonadati</taxon>
        <taxon>Verrucomicrobiota</taxon>
        <taxon>Verrucomicrobiia</taxon>
        <taxon>Verrucomicrobiales</taxon>
        <taxon>Verrucomicrobiaceae</taxon>
        <taxon>Luteolibacter</taxon>
    </lineage>
</organism>
<feature type="transmembrane region" description="Helical" evidence="1">
    <location>
        <begin position="107"/>
        <end position="127"/>
    </location>
</feature>
<dbReference type="EMBL" id="JBHUIT010000031">
    <property type="protein sequence ID" value="MFD2257601.1"/>
    <property type="molecule type" value="Genomic_DNA"/>
</dbReference>
<evidence type="ECO:0000313" key="3">
    <source>
        <dbReference type="Proteomes" id="UP001597375"/>
    </source>
</evidence>
<evidence type="ECO:0008006" key="4">
    <source>
        <dbReference type="Google" id="ProtNLM"/>
    </source>
</evidence>
<evidence type="ECO:0000256" key="1">
    <source>
        <dbReference type="SAM" id="Phobius"/>
    </source>
</evidence>
<feature type="transmembrane region" description="Helical" evidence="1">
    <location>
        <begin position="44"/>
        <end position="68"/>
    </location>
</feature>
<protein>
    <recommendedName>
        <fullName evidence="4">ATP synthase subunit I</fullName>
    </recommendedName>
</protein>
<dbReference type="Proteomes" id="UP001597375">
    <property type="component" value="Unassembled WGS sequence"/>
</dbReference>
<keyword evidence="1" id="KW-1133">Transmembrane helix</keyword>
<gene>
    <name evidence="2" type="ORF">ACFSSA_13035</name>
</gene>
<sequence length="139" mass="15281">MEGPPKERLSRSGRDSVSMGLIAMVFFIIWGLLVNWEYGVAARIQVAVTQGVVSMVSTALSAEFIRWVVMRWKSGGGRRIFGAGFVRYVFIYTLVALAHAVAGTPEILRTMMPGLIVGVFFCFGYSWRISSQLPLDAGA</sequence>
<dbReference type="RefSeq" id="WP_386820915.1">
    <property type="nucleotide sequence ID" value="NZ_JBHUIT010000031.1"/>
</dbReference>
<feature type="transmembrane region" description="Helical" evidence="1">
    <location>
        <begin position="80"/>
        <end position="101"/>
    </location>
</feature>
<keyword evidence="1" id="KW-0472">Membrane</keyword>
<keyword evidence="3" id="KW-1185">Reference proteome</keyword>
<keyword evidence="1" id="KW-0812">Transmembrane</keyword>
<accession>A0ABW5DD67</accession>
<reference evidence="3" key="1">
    <citation type="journal article" date="2019" name="Int. J. Syst. Evol. Microbiol.">
        <title>The Global Catalogue of Microorganisms (GCM) 10K type strain sequencing project: providing services to taxonomists for standard genome sequencing and annotation.</title>
        <authorList>
            <consortium name="The Broad Institute Genomics Platform"/>
            <consortium name="The Broad Institute Genome Sequencing Center for Infectious Disease"/>
            <person name="Wu L."/>
            <person name="Ma J."/>
        </authorList>
    </citation>
    <scope>NUCLEOTIDE SEQUENCE [LARGE SCALE GENOMIC DNA]</scope>
    <source>
        <strain evidence="3">CGMCC 4.7106</strain>
    </source>
</reference>
<name>A0ABW5DD67_9BACT</name>
<feature type="transmembrane region" description="Helical" evidence="1">
    <location>
        <begin position="21"/>
        <end position="38"/>
    </location>
</feature>
<evidence type="ECO:0000313" key="2">
    <source>
        <dbReference type="EMBL" id="MFD2257601.1"/>
    </source>
</evidence>
<comment type="caution">
    <text evidence="2">The sequence shown here is derived from an EMBL/GenBank/DDBJ whole genome shotgun (WGS) entry which is preliminary data.</text>
</comment>